<evidence type="ECO:0000313" key="3">
    <source>
        <dbReference type="Proteomes" id="UP000076722"/>
    </source>
</evidence>
<dbReference type="Proteomes" id="UP000076722">
    <property type="component" value="Unassembled WGS sequence"/>
</dbReference>
<sequence>MGHSPAVSAGELKHAYSYRLGPSLISSEIMPGPGSPLETSRSHRAFSCITVFWERAPVLRCICRLKKNWQSGWSSLARNPKLLVKLTPVLCISASAVEYILILGGIVFALYAL</sequence>
<keyword evidence="1" id="KW-1133">Transmembrane helix</keyword>
<proteinExistence type="predicted"/>
<feature type="transmembrane region" description="Helical" evidence="1">
    <location>
        <begin position="86"/>
        <end position="112"/>
    </location>
</feature>
<dbReference type="EMBL" id="KV419428">
    <property type="protein sequence ID" value="KZS89359.1"/>
    <property type="molecule type" value="Genomic_DNA"/>
</dbReference>
<reference evidence="2 3" key="1">
    <citation type="journal article" date="2016" name="Mol. Biol. Evol.">
        <title>Comparative Genomics of Early-Diverging Mushroom-Forming Fungi Provides Insights into the Origins of Lignocellulose Decay Capabilities.</title>
        <authorList>
            <person name="Nagy L.G."/>
            <person name="Riley R."/>
            <person name="Tritt A."/>
            <person name="Adam C."/>
            <person name="Daum C."/>
            <person name="Floudas D."/>
            <person name="Sun H."/>
            <person name="Yadav J.S."/>
            <person name="Pangilinan J."/>
            <person name="Larsson K.H."/>
            <person name="Matsuura K."/>
            <person name="Barry K."/>
            <person name="Labutti K."/>
            <person name="Kuo R."/>
            <person name="Ohm R.A."/>
            <person name="Bhattacharya S.S."/>
            <person name="Shirouzu T."/>
            <person name="Yoshinaga Y."/>
            <person name="Martin F.M."/>
            <person name="Grigoriev I.V."/>
            <person name="Hibbett D.S."/>
        </authorList>
    </citation>
    <scope>NUCLEOTIDE SEQUENCE [LARGE SCALE GENOMIC DNA]</scope>
    <source>
        <strain evidence="2 3">HHB9708</strain>
    </source>
</reference>
<accession>A0A164Q620</accession>
<evidence type="ECO:0000256" key="1">
    <source>
        <dbReference type="SAM" id="Phobius"/>
    </source>
</evidence>
<dbReference type="AlphaFoldDB" id="A0A164Q620"/>
<keyword evidence="1" id="KW-0472">Membrane</keyword>
<gene>
    <name evidence="2" type="ORF">SISNIDRAFT_229298</name>
</gene>
<protein>
    <submittedName>
        <fullName evidence="2">Uncharacterized protein</fullName>
    </submittedName>
</protein>
<keyword evidence="1" id="KW-0812">Transmembrane</keyword>
<organism evidence="2 3">
    <name type="scientific">Sistotremastrum niveocremeum HHB9708</name>
    <dbReference type="NCBI Taxonomy" id="1314777"/>
    <lineage>
        <taxon>Eukaryota</taxon>
        <taxon>Fungi</taxon>
        <taxon>Dikarya</taxon>
        <taxon>Basidiomycota</taxon>
        <taxon>Agaricomycotina</taxon>
        <taxon>Agaricomycetes</taxon>
        <taxon>Sistotremastrales</taxon>
        <taxon>Sistotremastraceae</taxon>
        <taxon>Sertulicium</taxon>
        <taxon>Sertulicium niveocremeum</taxon>
    </lineage>
</organism>
<keyword evidence="3" id="KW-1185">Reference proteome</keyword>
<evidence type="ECO:0000313" key="2">
    <source>
        <dbReference type="EMBL" id="KZS89359.1"/>
    </source>
</evidence>
<name>A0A164Q620_9AGAM</name>